<evidence type="ECO:0000313" key="3">
    <source>
        <dbReference type="EMBL" id="GBM30253.1"/>
    </source>
</evidence>
<dbReference type="SUPFAM" id="SSF50494">
    <property type="entry name" value="Trypsin-like serine proteases"/>
    <property type="match status" value="1"/>
</dbReference>
<feature type="domain" description="Peptidase S1" evidence="2">
    <location>
        <begin position="45"/>
        <end position="234"/>
    </location>
</feature>
<dbReference type="GO" id="GO:0004252">
    <property type="term" value="F:serine-type endopeptidase activity"/>
    <property type="evidence" value="ECO:0007669"/>
    <property type="project" value="InterPro"/>
</dbReference>
<dbReference type="InterPro" id="IPR001254">
    <property type="entry name" value="Trypsin_dom"/>
</dbReference>
<gene>
    <name evidence="3" type="ORF">AVEN_26162_1</name>
</gene>
<dbReference type="Proteomes" id="UP000499080">
    <property type="component" value="Unassembled WGS sequence"/>
</dbReference>
<proteinExistence type="predicted"/>
<dbReference type="PANTHER" id="PTHR24250">
    <property type="entry name" value="CHYMOTRYPSIN-RELATED"/>
    <property type="match status" value="1"/>
</dbReference>
<organism evidence="3 4">
    <name type="scientific">Araneus ventricosus</name>
    <name type="common">Orbweaver spider</name>
    <name type="synonym">Epeira ventricosa</name>
    <dbReference type="NCBI Taxonomy" id="182803"/>
    <lineage>
        <taxon>Eukaryota</taxon>
        <taxon>Metazoa</taxon>
        <taxon>Ecdysozoa</taxon>
        <taxon>Arthropoda</taxon>
        <taxon>Chelicerata</taxon>
        <taxon>Arachnida</taxon>
        <taxon>Araneae</taxon>
        <taxon>Araneomorphae</taxon>
        <taxon>Entelegynae</taxon>
        <taxon>Araneoidea</taxon>
        <taxon>Araneidae</taxon>
        <taxon>Araneus</taxon>
    </lineage>
</organism>
<dbReference type="GO" id="GO:0006508">
    <property type="term" value="P:proteolysis"/>
    <property type="evidence" value="ECO:0007669"/>
    <property type="project" value="InterPro"/>
</dbReference>
<keyword evidence="1" id="KW-1015">Disulfide bond</keyword>
<protein>
    <recommendedName>
        <fullName evidence="2">Peptidase S1 domain-containing protein</fullName>
    </recommendedName>
</protein>
<dbReference type="InterPro" id="IPR033116">
    <property type="entry name" value="TRYPSIN_SER"/>
</dbReference>
<evidence type="ECO:0000259" key="2">
    <source>
        <dbReference type="PROSITE" id="PS50240"/>
    </source>
</evidence>
<dbReference type="InterPro" id="IPR043504">
    <property type="entry name" value="Peptidase_S1_PA_chymotrypsin"/>
</dbReference>
<name>A0A4Y2ELV9_ARAVE</name>
<dbReference type="Gene3D" id="2.40.10.10">
    <property type="entry name" value="Trypsin-like serine proteases"/>
    <property type="match status" value="1"/>
</dbReference>
<dbReference type="InterPro" id="IPR009003">
    <property type="entry name" value="Peptidase_S1_PA"/>
</dbReference>
<dbReference type="AlphaFoldDB" id="A0A4Y2ELV9"/>
<dbReference type="OrthoDB" id="5565075at2759"/>
<evidence type="ECO:0000313" key="4">
    <source>
        <dbReference type="Proteomes" id="UP000499080"/>
    </source>
</evidence>
<accession>A0A4Y2ELV9</accession>
<comment type="caution">
    <text evidence="3">The sequence shown here is derived from an EMBL/GenBank/DDBJ whole genome shotgun (WGS) entry which is preliminary data.</text>
</comment>
<sequence length="237" mass="26264">MLRASGSVGLSWLKAHAGNPGKELAEQHAKLATKAGENLDVPAPYSFLKRRLKHFELENWQRYWDNSRTAVRYLKRLHKLNSSTCICGGLGDADHFAIDCIYTKSFHLSRSTSATEPFWFDRVLKNPYSLAKLKNICSGGAEVLKQTEQIVQSRQNCDFNEQTQICVEKPQNSACHGDSGGPLQCKLGGKWFVFGAASFVTTTNFMGGICTGPGAMTVYANSADKADWIRTIIKTYS</sequence>
<reference evidence="3 4" key="1">
    <citation type="journal article" date="2019" name="Sci. Rep.">
        <title>Orb-weaving spider Araneus ventricosus genome elucidates the spidroin gene catalogue.</title>
        <authorList>
            <person name="Kono N."/>
            <person name="Nakamura H."/>
            <person name="Ohtoshi R."/>
            <person name="Moran D.A.P."/>
            <person name="Shinohara A."/>
            <person name="Yoshida Y."/>
            <person name="Fujiwara M."/>
            <person name="Mori M."/>
            <person name="Tomita M."/>
            <person name="Arakawa K."/>
        </authorList>
    </citation>
    <scope>NUCLEOTIDE SEQUENCE [LARGE SCALE GENOMIC DNA]</scope>
</reference>
<dbReference type="Pfam" id="PF00089">
    <property type="entry name" value="Trypsin"/>
    <property type="match status" value="1"/>
</dbReference>
<dbReference type="EMBL" id="BGPR01000655">
    <property type="protein sequence ID" value="GBM30253.1"/>
    <property type="molecule type" value="Genomic_DNA"/>
</dbReference>
<keyword evidence="4" id="KW-1185">Reference proteome</keyword>
<evidence type="ECO:0000256" key="1">
    <source>
        <dbReference type="ARBA" id="ARBA00023157"/>
    </source>
</evidence>
<dbReference type="PROSITE" id="PS00135">
    <property type="entry name" value="TRYPSIN_SER"/>
    <property type="match status" value="1"/>
</dbReference>
<dbReference type="PROSITE" id="PS50240">
    <property type="entry name" value="TRYPSIN_DOM"/>
    <property type="match status" value="1"/>
</dbReference>